<protein>
    <recommendedName>
        <fullName evidence="3">CCHC-type domain-containing protein</fullName>
    </recommendedName>
</protein>
<feature type="compositionally biased region" description="Low complexity" evidence="2">
    <location>
        <begin position="1"/>
        <end position="14"/>
    </location>
</feature>
<evidence type="ECO:0000256" key="2">
    <source>
        <dbReference type="SAM" id="MobiDB-lite"/>
    </source>
</evidence>
<evidence type="ECO:0000259" key="3">
    <source>
        <dbReference type="PROSITE" id="PS50158"/>
    </source>
</evidence>
<comment type="caution">
    <text evidence="4">The sequence shown here is derived from an EMBL/GenBank/DDBJ whole genome shotgun (WGS) entry which is preliminary data.</text>
</comment>
<dbReference type="GO" id="GO:0003676">
    <property type="term" value="F:nucleic acid binding"/>
    <property type="evidence" value="ECO:0007669"/>
    <property type="project" value="InterPro"/>
</dbReference>
<feature type="region of interest" description="Disordered" evidence="2">
    <location>
        <begin position="68"/>
        <end position="100"/>
    </location>
</feature>
<dbReference type="PROSITE" id="PS50158">
    <property type="entry name" value="ZF_CCHC"/>
    <property type="match status" value="1"/>
</dbReference>
<keyword evidence="1" id="KW-0862">Zinc</keyword>
<dbReference type="EMBL" id="BKCJ010008458">
    <property type="protein sequence ID" value="GEU82327.1"/>
    <property type="molecule type" value="Genomic_DNA"/>
</dbReference>
<accession>A0A6L2NA29</accession>
<feature type="compositionally biased region" description="Low complexity" evidence="2">
    <location>
        <begin position="72"/>
        <end position="92"/>
    </location>
</feature>
<proteinExistence type="predicted"/>
<dbReference type="InterPro" id="IPR001878">
    <property type="entry name" value="Znf_CCHC"/>
</dbReference>
<organism evidence="4">
    <name type="scientific">Tanacetum cinerariifolium</name>
    <name type="common">Dalmatian daisy</name>
    <name type="synonym">Chrysanthemum cinerariifolium</name>
    <dbReference type="NCBI Taxonomy" id="118510"/>
    <lineage>
        <taxon>Eukaryota</taxon>
        <taxon>Viridiplantae</taxon>
        <taxon>Streptophyta</taxon>
        <taxon>Embryophyta</taxon>
        <taxon>Tracheophyta</taxon>
        <taxon>Spermatophyta</taxon>
        <taxon>Magnoliopsida</taxon>
        <taxon>eudicotyledons</taxon>
        <taxon>Gunneridae</taxon>
        <taxon>Pentapetalae</taxon>
        <taxon>asterids</taxon>
        <taxon>campanulids</taxon>
        <taxon>Asterales</taxon>
        <taxon>Asteraceae</taxon>
        <taxon>Asteroideae</taxon>
        <taxon>Anthemideae</taxon>
        <taxon>Anthemidinae</taxon>
        <taxon>Tanacetum</taxon>
    </lineage>
</organism>
<keyword evidence="1" id="KW-0479">Metal-binding</keyword>
<dbReference type="GO" id="GO:0008270">
    <property type="term" value="F:zinc ion binding"/>
    <property type="evidence" value="ECO:0007669"/>
    <property type="project" value="UniProtKB-KW"/>
</dbReference>
<sequence length="290" mass="32911">MAKSSSSSKNKACCSKSCRKNTDDLNTKITKLSEALSDMLFPPLAQVYSPPKKDISWTGLPEFADDTITDYSRPSPSIESNSSDLQNSNSFVSEHEESSESIKPKPMIKFVKTADSPTVIKINKAETVRKSSVRYAEMYRNTSKSPKVRGNQRNWNNLKTQQLGKDFVMKNKACFNCGHFDHLAYDCGVWVEKGKYWPKKFFAHKNVIPRADFFKTASVSVVRCVNTAAPRPNVNIARPKTTQDLVIIKLIQRVKRLERELKARTPPIKIDYVDIRGRSRSVMAWVPKKV</sequence>
<dbReference type="AlphaFoldDB" id="A0A6L2NA29"/>
<gene>
    <name evidence="4" type="ORF">Tci_054305</name>
</gene>
<evidence type="ECO:0000256" key="1">
    <source>
        <dbReference type="PROSITE-ProRule" id="PRU00047"/>
    </source>
</evidence>
<reference evidence="4" key="1">
    <citation type="journal article" date="2019" name="Sci. Rep.">
        <title>Draft genome of Tanacetum cinerariifolium, the natural source of mosquito coil.</title>
        <authorList>
            <person name="Yamashiro T."/>
            <person name="Shiraishi A."/>
            <person name="Satake H."/>
            <person name="Nakayama K."/>
        </authorList>
    </citation>
    <scope>NUCLEOTIDE SEQUENCE</scope>
</reference>
<name>A0A6L2NA29_TANCI</name>
<evidence type="ECO:0000313" key="4">
    <source>
        <dbReference type="EMBL" id="GEU82327.1"/>
    </source>
</evidence>
<feature type="region of interest" description="Disordered" evidence="2">
    <location>
        <begin position="1"/>
        <end position="21"/>
    </location>
</feature>
<keyword evidence="1" id="KW-0863">Zinc-finger</keyword>
<feature type="domain" description="CCHC-type" evidence="3">
    <location>
        <begin position="174"/>
        <end position="187"/>
    </location>
</feature>